<dbReference type="Pfam" id="PF00196">
    <property type="entry name" value="GerE"/>
    <property type="match status" value="1"/>
</dbReference>
<dbReference type="SUPFAM" id="SSF55781">
    <property type="entry name" value="GAF domain-like"/>
    <property type="match status" value="1"/>
</dbReference>
<dbReference type="PROSITE" id="PS50043">
    <property type="entry name" value="HTH_LUXR_2"/>
    <property type="match status" value="1"/>
</dbReference>
<evidence type="ECO:0000256" key="3">
    <source>
        <dbReference type="ARBA" id="ARBA00023163"/>
    </source>
</evidence>
<dbReference type="AlphaFoldDB" id="A0AAU3HMN7"/>
<keyword evidence="3" id="KW-0804">Transcription</keyword>
<feature type="domain" description="HTH luxR-type" evidence="4">
    <location>
        <begin position="281"/>
        <end position="344"/>
    </location>
</feature>
<dbReference type="InterPro" id="IPR036388">
    <property type="entry name" value="WH-like_DNA-bd_sf"/>
</dbReference>
<sequence length="344" mass="37312">MNPDVEQTARTLVTAATEATTIPELGSVISRQIAELVPHDGYMLRGVDPITGAACFLTKEHGYAADFYRELESAEILGHGQHTLTALVGRGRPVAVLASDLPDRRHRVRHQEIMNTTDVGSEMRVALTLKGMTWGLLVLLRARGSRPFSTADAVNAGRLAGPMAEALKQYVAGRFLRPVRSAPPPGIVVIDGSDTIRAVTRTGHEWVSKLVQDADTADESEIFAHVWNIALMARQPGRQALSRIPGPDGWIVLEAQRLDDSDLGGVAVTIQSASSDVLLPAAAVLYGITSREQEVIRRALDGLAVKQIARSLNLSLHTVNDHFKAIYRKTGVNSREELLSSLSR</sequence>
<reference evidence="5" key="1">
    <citation type="submission" date="2022-10" db="EMBL/GenBank/DDBJ databases">
        <title>The complete genomes of actinobacterial strains from the NBC collection.</title>
        <authorList>
            <person name="Joergensen T.S."/>
            <person name="Alvarez Arevalo M."/>
            <person name="Sterndorff E.B."/>
            <person name="Faurdal D."/>
            <person name="Vuksanovic O."/>
            <person name="Mourched A.-S."/>
            <person name="Charusanti P."/>
            <person name="Shaw S."/>
            <person name="Blin K."/>
            <person name="Weber T."/>
        </authorList>
    </citation>
    <scope>NUCLEOTIDE SEQUENCE</scope>
    <source>
        <strain evidence="5">NBC_01393</strain>
    </source>
</reference>
<evidence type="ECO:0000259" key="4">
    <source>
        <dbReference type="PROSITE" id="PS50043"/>
    </source>
</evidence>
<dbReference type="PANTHER" id="PTHR44688">
    <property type="entry name" value="DNA-BINDING TRANSCRIPTIONAL ACTIVATOR DEVR_DOSR"/>
    <property type="match status" value="1"/>
</dbReference>
<dbReference type="Gene3D" id="1.10.10.10">
    <property type="entry name" value="Winged helix-like DNA-binding domain superfamily/Winged helix DNA-binding domain"/>
    <property type="match status" value="1"/>
</dbReference>
<dbReference type="InterPro" id="IPR029016">
    <property type="entry name" value="GAF-like_dom_sf"/>
</dbReference>
<gene>
    <name evidence="5" type="ORF">OG699_01170</name>
</gene>
<organism evidence="5">
    <name type="scientific">Streptomyces sp. NBC_01393</name>
    <dbReference type="NCBI Taxonomy" id="2903851"/>
    <lineage>
        <taxon>Bacteria</taxon>
        <taxon>Bacillati</taxon>
        <taxon>Actinomycetota</taxon>
        <taxon>Actinomycetes</taxon>
        <taxon>Kitasatosporales</taxon>
        <taxon>Streptomycetaceae</taxon>
        <taxon>Streptomyces</taxon>
    </lineage>
</organism>
<dbReference type="EMBL" id="CP109546">
    <property type="protein sequence ID" value="WTZ06760.1"/>
    <property type="molecule type" value="Genomic_DNA"/>
</dbReference>
<dbReference type="GO" id="GO:0006355">
    <property type="term" value="P:regulation of DNA-templated transcription"/>
    <property type="evidence" value="ECO:0007669"/>
    <property type="project" value="InterPro"/>
</dbReference>
<name>A0AAU3HMN7_9ACTN</name>
<dbReference type="SMART" id="SM00421">
    <property type="entry name" value="HTH_LUXR"/>
    <property type="match status" value="1"/>
</dbReference>
<dbReference type="CDD" id="cd06170">
    <property type="entry name" value="LuxR_C_like"/>
    <property type="match status" value="1"/>
</dbReference>
<dbReference type="InterPro" id="IPR000792">
    <property type="entry name" value="Tscrpt_reg_LuxR_C"/>
</dbReference>
<dbReference type="PRINTS" id="PR00038">
    <property type="entry name" value="HTHLUXR"/>
</dbReference>
<evidence type="ECO:0000256" key="2">
    <source>
        <dbReference type="ARBA" id="ARBA00023125"/>
    </source>
</evidence>
<dbReference type="SUPFAM" id="SSF46894">
    <property type="entry name" value="C-terminal effector domain of the bipartite response regulators"/>
    <property type="match status" value="1"/>
</dbReference>
<accession>A0AAU3HMN7</accession>
<dbReference type="PANTHER" id="PTHR44688:SF16">
    <property type="entry name" value="DNA-BINDING TRANSCRIPTIONAL ACTIVATOR DEVR_DOSR"/>
    <property type="match status" value="1"/>
</dbReference>
<dbReference type="InterPro" id="IPR016032">
    <property type="entry name" value="Sig_transdc_resp-reg_C-effctor"/>
</dbReference>
<keyword evidence="1" id="KW-0805">Transcription regulation</keyword>
<dbReference type="GO" id="GO:0003677">
    <property type="term" value="F:DNA binding"/>
    <property type="evidence" value="ECO:0007669"/>
    <property type="project" value="UniProtKB-KW"/>
</dbReference>
<proteinExistence type="predicted"/>
<evidence type="ECO:0000256" key="1">
    <source>
        <dbReference type="ARBA" id="ARBA00023015"/>
    </source>
</evidence>
<evidence type="ECO:0000313" key="5">
    <source>
        <dbReference type="EMBL" id="WTZ06760.1"/>
    </source>
</evidence>
<protein>
    <submittedName>
        <fullName evidence="5">Helix-turn-helix transcriptional regulator</fullName>
    </submittedName>
</protein>
<dbReference type="PROSITE" id="PS00622">
    <property type="entry name" value="HTH_LUXR_1"/>
    <property type="match status" value="1"/>
</dbReference>
<keyword evidence="2" id="KW-0238">DNA-binding</keyword>
<dbReference type="Gene3D" id="3.30.450.40">
    <property type="match status" value="1"/>
</dbReference>